<keyword evidence="3" id="KW-1185">Reference proteome</keyword>
<proteinExistence type="predicted"/>
<dbReference type="InParanoid" id="J0WLV3"/>
<dbReference type="AlphaFoldDB" id="J0WLV3"/>
<accession>J0WLV3</accession>
<feature type="region of interest" description="Disordered" evidence="1">
    <location>
        <begin position="123"/>
        <end position="171"/>
    </location>
</feature>
<dbReference type="KEGG" id="adl:AURDEDRAFT_177609"/>
<feature type="compositionally biased region" description="Basic and acidic residues" evidence="1">
    <location>
        <begin position="158"/>
        <end position="171"/>
    </location>
</feature>
<name>J0WLV3_AURST</name>
<dbReference type="Proteomes" id="UP000006514">
    <property type="component" value="Unassembled WGS sequence"/>
</dbReference>
<protein>
    <submittedName>
        <fullName evidence="2">Uncharacterized protein</fullName>
    </submittedName>
</protein>
<sequence>MQKICTAVLKILRPMHVVNGHRLNLPQPEFDLPRGGLKFLRSTRSIGIALSWSDEVYKSVQSFARNAAVKYLDTALPLQLQSSVAVREICKLVREKFPLLPTYKDDWHIKAILQRFLLTTHRRPRHGRKSSPQGALRRRQPYRAVGDGSPTRISGEPISEKKGTPPREDVVHAAPAPSAHVGVAPQTNVSTIRHAHWLDLPIYQLVSLGQTIWVHFNTSSIRNVVTREAAERMGTRQFESGLPVISFMVDFDGVVEETEALVAETVPYDVDLILGMDWIREHGGFQSWYTGWYCFSARGGNELHSFKRSAATVSTNN</sequence>
<evidence type="ECO:0000256" key="1">
    <source>
        <dbReference type="SAM" id="MobiDB-lite"/>
    </source>
</evidence>
<evidence type="ECO:0000313" key="2">
    <source>
        <dbReference type="EMBL" id="EJD33318.1"/>
    </source>
</evidence>
<dbReference type="EMBL" id="JH688302">
    <property type="protein sequence ID" value="EJD33318.1"/>
    <property type="molecule type" value="Genomic_DNA"/>
</dbReference>
<evidence type="ECO:0000313" key="3">
    <source>
        <dbReference type="Proteomes" id="UP000006514"/>
    </source>
</evidence>
<gene>
    <name evidence="2" type="ORF">AURDEDRAFT_177609</name>
</gene>
<organism evidence="2 3">
    <name type="scientific">Auricularia subglabra (strain TFB-10046 / SS5)</name>
    <name type="common">White-rot fungus</name>
    <name type="synonym">Auricularia delicata (strain TFB10046)</name>
    <dbReference type="NCBI Taxonomy" id="717982"/>
    <lineage>
        <taxon>Eukaryota</taxon>
        <taxon>Fungi</taxon>
        <taxon>Dikarya</taxon>
        <taxon>Basidiomycota</taxon>
        <taxon>Agaricomycotina</taxon>
        <taxon>Agaricomycetes</taxon>
        <taxon>Auriculariales</taxon>
        <taxon>Auriculariaceae</taxon>
        <taxon>Auricularia</taxon>
    </lineage>
</organism>
<reference evidence="3" key="1">
    <citation type="journal article" date="2012" name="Science">
        <title>The Paleozoic origin of enzymatic lignin decomposition reconstructed from 31 fungal genomes.</title>
        <authorList>
            <person name="Floudas D."/>
            <person name="Binder M."/>
            <person name="Riley R."/>
            <person name="Barry K."/>
            <person name="Blanchette R.A."/>
            <person name="Henrissat B."/>
            <person name="Martinez A.T."/>
            <person name="Otillar R."/>
            <person name="Spatafora J.W."/>
            <person name="Yadav J.S."/>
            <person name="Aerts A."/>
            <person name="Benoit I."/>
            <person name="Boyd A."/>
            <person name="Carlson A."/>
            <person name="Copeland A."/>
            <person name="Coutinho P.M."/>
            <person name="de Vries R.P."/>
            <person name="Ferreira P."/>
            <person name="Findley K."/>
            <person name="Foster B."/>
            <person name="Gaskell J."/>
            <person name="Glotzer D."/>
            <person name="Gorecki P."/>
            <person name="Heitman J."/>
            <person name="Hesse C."/>
            <person name="Hori C."/>
            <person name="Igarashi K."/>
            <person name="Jurgens J.A."/>
            <person name="Kallen N."/>
            <person name="Kersten P."/>
            <person name="Kohler A."/>
            <person name="Kuees U."/>
            <person name="Kumar T.K.A."/>
            <person name="Kuo A."/>
            <person name="LaButti K."/>
            <person name="Larrondo L.F."/>
            <person name="Lindquist E."/>
            <person name="Ling A."/>
            <person name="Lombard V."/>
            <person name="Lucas S."/>
            <person name="Lundell T."/>
            <person name="Martin R."/>
            <person name="McLaughlin D.J."/>
            <person name="Morgenstern I."/>
            <person name="Morin E."/>
            <person name="Murat C."/>
            <person name="Nagy L.G."/>
            <person name="Nolan M."/>
            <person name="Ohm R.A."/>
            <person name="Patyshakuliyeva A."/>
            <person name="Rokas A."/>
            <person name="Ruiz-Duenas F.J."/>
            <person name="Sabat G."/>
            <person name="Salamov A."/>
            <person name="Samejima M."/>
            <person name="Schmutz J."/>
            <person name="Slot J.C."/>
            <person name="St John F."/>
            <person name="Stenlid J."/>
            <person name="Sun H."/>
            <person name="Sun S."/>
            <person name="Syed K."/>
            <person name="Tsang A."/>
            <person name="Wiebenga A."/>
            <person name="Young D."/>
            <person name="Pisabarro A."/>
            <person name="Eastwood D.C."/>
            <person name="Martin F."/>
            <person name="Cullen D."/>
            <person name="Grigoriev I.V."/>
            <person name="Hibbett D.S."/>
        </authorList>
    </citation>
    <scope>NUCLEOTIDE SEQUENCE [LARGE SCALE GENOMIC DNA]</scope>
    <source>
        <strain evidence="3">TFB10046</strain>
    </source>
</reference>